<feature type="coiled-coil region" evidence="7">
    <location>
        <begin position="1089"/>
        <end position="1154"/>
    </location>
</feature>
<dbReference type="SUPFAM" id="SSF52540">
    <property type="entry name" value="P-loop containing nucleoside triphosphate hydrolases"/>
    <property type="match status" value="1"/>
</dbReference>
<protein>
    <submittedName>
        <fullName evidence="10">Kinesin family member 4/21/27</fullName>
    </submittedName>
</protein>
<keyword evidence="5 7" id="KW-0175">Coiled coil</keyword>
<keyword evidence="3 6" id="KW-0547">Nucleotide-binding</keyword>
<dbReference type="Pfam" id="PF25764">
    <property type="entry name" value="KIF21A_4th"/>
    <property type="match status" value="1"/>
</dbReference>
<evidence type="ECO:0000256" key="1">
    <source>
        <dbReference type="ARBA" id="ARBA00004496"/>
    </source>
</evidence>
<feature type="binding site" evidence="6">
    <location>
        <begin position="109"/>
        <end position="116"/>
    </location>
    <ligand>
        <name>ATP</name>
        <dbReference type="ChEBI" id="CHEBI:30616"/>
    </ligand>
</feature>
<feature type="region of interest" description="Disordered" evidence="8">
    <location>
        <begin position="1303"/>
        <end position="1358"/>
    </location>
</feature>
<evidence type="ECO:0000313" key="11">
    <source>
        <dbReference type="Proteomes" id="UP000198406"/>
    </source>
</evidence>
<dbReference type="PRINTS" id="PR00380">
    <property type="entry name" value="KINESINHEAVY"/>
</dbReference>
<dbReference type="PROSITE" id="PS50067">
    <property type="entry name" value="KINESIN_MOTOR_2"/>
    <property type="match status" value="1"/>
</dbReference>
<comment type="subcellular location">
    <subcellularLocation>
        <location evidence="1">Cytoplasm</location>
    </subcellularLocation>
</comment>
<feature type="region of interest" description="Disordered" evidence="8">
    <location>
        <begin position="431"/>
        <end position="456"/>
    </location>
</feature>
<evidence type="ECO:0000259" key="9">
    <source>
        <dbReference type="PROSITE" id="PS50067"/>
    </source>
</evidence>
<feature type="coiled-coil region" evidence="7">
    <location>
        <begin position="677"/>
        <end position="806"/>
    </location>
</feature>
<dbReference type="GO" id="GO:0005524">
    <property type="term" value="F:ATP binding"/>
    <property type="evidence" value="ECO:0007669"/>
    <property type="project" value="UniProtKB-UniRule"/>
</dbReference>
<dbReference type="EMBL" id="BDSP01000092">
    <property type="protein sequence ID" value="GAX15481.1"/>
    <property type="molecule type" value="Genomic_DNA"/>
</dbReference>
<keyword evidence="4 6" id="KW-0067">ATP-binding</keyword>
<dbReference type="InterPro" id="IPR001752">
    <property type="entry name" value="Kinesin_motor_dom"/>
</dbReference>
<feature type="compositionally biased region" description="Polar residues" evidence="8">
    <location>
        <begin position="1432"/>
        <end position="1450"/>
    </location>
</feature>
<feature type="region of interest" description="Disordered" evidence="8">
    <location>
        <begin position="1"/>
        <end position="24"/>
    </location>
</feature>
<keyword evidence="2" id="KW-0963">Cytoplasm</keyword>
<dbReference type="GO" id="GO:0005737">
    <property type="term" value="C:cytoplasm"/>
    <property type="evidence" value="ECO:0007669"/>
    <property type="project" value="UniProtKB-SubCell"/>
</dbReference>
<feature type="region of interest" description="Disordered" evidence="8">
    <location>
        <begin position="1415"/>
        <end position="1478"/>
    </location>
</feature>
<dbReference type="PANTHER" id="PTHR47969">
    <property type="entry name" value="CHROMOSOME-ASSOCIATED KINESIN KIF4A-RELATED"/>
    <property type="match status" value="1"/>
</dbReference>
<dbReference type="Pfam" id="PF00225">
    <property type="entry name" value="Kinesin"/>
    <property type="match status" value="1"/>
</dbReference>
<keyword evidence="11" id="KW-1185">Reference proteome</keyword>
<sequence>MIEDTVESDVEADEDETVSKDVEKGPIDTSSCVQVAVRVRPLLALEAGSDRCLEVFQQSVQVGGQSGPLLTFDRVFDSHTEQSAIFTDCGMSLVESCLQGYNATILAYGQTGSGKTFTMMGPDDQALLAADGNQHQSGIIPRSLSLLFQKLEENSSSSDYRVRLQFLEIYGEDIRDLLVPGNGGDKLTIRDLGGSHEPEVVGATQELVSSSSDALKCLSRGMLRRVTGATAMNECSSRSHAILSVLVEQSTKVIEETDGEERLIIKQSKFNFVDLAGSERIKRTQAEGQRMKEGIDINKGLLVLGNVISALGDPKKRGRTFVPYRDSKLTRLLKGSLGGNHKTLMIACVSPSEDNLEESLSCLRYANRAKNIQNNAVVNVDANTKLIAGLQSQVKSLSTALLKSIDGVDILAEGQYSKDVLQAWAEGDIDLDNAHEPGGSIPPSRPSNSPRKANTDGDKEIQALKAELRRVQKHQEEAEEQLYAAKAEKELYSLQLSVVDENVSLDPDNNPLAKTFLDKANAYEKEIGELRKSLHEANAKWNYMREAPEVPFSIEKAQHQAEAERRRLNIISEKFSMDQTPQNPLPVRDDNFDDSDYLSPASKKIIAEIDEEVDEDANMQGGSIQDDDLEAGHLAVVNECNEDDIRANLIDLSRGIAAKEELIDQLKFSEEKYANMREFYEEKVRQMESALSEKEAEREQLLLKLRNTHASDATSLASLRDLLKEKDKNIENLRKKHKQLVGLTSVSSRNQVQITRLQEDVKEMKRRKVLLQKQITRERRDHANEIKQLQKEAVKKDRELSRLQKVTADKENEARKAHLVSKSRLEELGQLRAKYRDSEKRLRVLSVKQGVMAKAGIDPVLVGRKSNVSRKTETQSSNNTGTEQDIIINGIRKYFDEKVEEIARKEAIADKLAQEWEAHFELSSQKVMMKDSLATSEEAQSLDLQIKFKEDRIRQLARRLGTVEASKSRDGHTTKTVDSFLSEEKFTNFFTELNPREAMQIISKVLFGMIVKERRRVSALARAASSLDERLVAAEKEVSVRETAFKNYIREQDEEATAASLKKQEHILSLMDIVREDNGANAPRGDTLLVLANERIASLEQQIIDLKSRESAIDSHKEKINNLEHSLETKSHEYDELQLHLRQIQMEMKRLRDDLKENPENNFLTSLAELEAMMCRPALLESRRSFESSIKNTDILPFSSHNTDDDSDLPEWASDIMADLAYIAEGKPPPSLERSISPNEQVARPTLYITPPPYSEDVSRNSPEGRGTDFGVIISSTMPPSTDKAGRKAMSREIADRLERIVIPGHDRVDKEADHRDPDEDVEKHQSVFERLVSPSQYTGTQREKYFSSRKKRQETADEAATRLLDHLLEGDDGAEASRHESAQHHSHSVYEDYTQLNVFERLQKTTTQAFAVKQTSNHQEVTSGGSYGGSANNATPGQDDTRPSNNYTKLNVFERLQRTTTEAFSKKKNTKSKHEKR</sequence>
<dbReference type="InterPro" id="IPR019821">
    <property type="entry name" value="Kinesin_motor_CS"/>
</dbReference>
<evidence type="ECO:0000256" key="6">
    <source>
        <dbReference type="PROSITE-ProRule" id="PRU00283"/>
    </source>
</evidence>
<reference evidence="10 11" key="1">
    <citation type="journal article" date="2015" name="Plant Cell">
        <title>Oil accumulation by the oleaginous diatom Fistulifera solaris as revealed by the genome and transcriptome.</title>
        <authorList>
            <person name="Tanaka T."/>
            <person name="Maeda Y."/>
            <person name="Veluchamy A."/>
            <person name="Tanaka M."/>
            <person name="Abida H."/>
            <person name="Marechal E."/>
            <person name="Bowler C."/>
            <person name="Muto M."/>
            <person name="Sunaga Y."/>
            <person name="Tanaka M."/>
            <person name="Yoshino T."/>
            <person name="Taniguchi T."/>
            <person name="Fukuda Y."/>
            <person name="Nemoto M."/>
            <person name="Matsumoto M."/>
            <person name="Wong P.S."/>
            <person name="Aburatani S."/>
            <person name="Fujibuchi W."/>
        </authorList>
    </citation>
    <scope>NUCLEOTIDE SEQUENCE [LARGE SCALE GENOMIC DNA]</scope>
    <source>
        <strain evidence="10 11">JPCC DA0580</strain>
    </source>
</reference>
<dbReference type="InterPro" id="IPR027417">
    <property type="entry name" value="P-loop_NTPase"/>
</dbReference>
<dbReference type="PROSITE" id="PS00411">
    <property type="entry name" value="KINESIN_MOTOR_1"/>
    <property type="match status" value="1"/>
</dbReference>
<dbReference type="SMART" id="SM00129">
    <property type="entry name" value="KISc"/>
    <property type="match status" value="1"/>
</dbReference>
<comment type="similarity">
    <text evidence="6">Belongs to the TRAFAC class myosin-kinesin ATPase superfamily. Kinesin family.</text>
</comment>
<feature type="compositionally biased region" description="Low complexity" evidence="8">
    <location>
        <begin position="437"/>
        <end position="451"/>
    </location>
</feature>
<feature type="compositionally biased region" description="Basic and acidic residues" evidence="8">
    <location>
        <begin position="1303"/>
        <end position="1328"/>
    </location>
</feature>
<dbReference type="GO" id="GO:0007018">
    <property type="term" value="P:microtubule-based movement"/>
    <property type="evidence" value="ECO:0007669"/>
    <property type="project" value="InterPro"/>
</dbReference>
<dbReference type="GO" id="GO:0051231">
    <property type="term" value="P:spindle elongation"/>
    <property type="evidence" value="ECO:0007669"/>
    <property type="project" value="TreeGrafter"/>
</dbReference>
<organism evidence="10 11">
    <name type="scientific">Fistulifera solaris</name>
    <name type="common">Oleaginous diatom</name>
    <dbReference type="NCBI Taxonomy" id="1519565"/>
    <lineage>
        <taxon>Eukaryota</taxon>
        <taxon>Sar</taxon>
        <taxon>Stramenopiles</taxon>
        <taxon>Ochrophyta</taxon>
        <taxon>Bacillariophyta</taxon>
        <taxon>Bacillariophyceae</taxon>
        <taxon>Bacillariophycidae</taxon>
        <taxon>Naviculales</taxon>
        <taxon>Naviculaceae</taxon>
        <taxon>Fistulifera</taxon>
    </lineage>
</organism>
<dbReference type="GO" id="GO:0007052">
    <property type="term" value="P:mitotic spindle organization"/>
    <property type="evidence" value="ECO:0007669"/>
    <property type="project" value="TreeGrafter"/>
</dbReference>
<evidence type="ECO:0000256" key="7">
    <source>
        <dbReference type="SAM" id="Coils"/>
    </source>
</evidence>
<dbReference type="Gene3D" id="3.40.850.10">
    <property type="entry name" value="Kinesin motor domain"/>
    <property type="match status" value="1"/>
</dbReference>
<feature type="coiled-coil region" evidence="7">
    <location>
        <begin position="461"/>
        <end position="488"/>
    </location>
</feature>
<dbReference type="PANTHER" id="PTHR47969:SF15">
    <property type="entry name" value="CHROMOSOME-ASSOCIATED KINESIN KIF4A-RELATED"/>
    <property type="match status" value="1"/>
</dbReference>
<feature type="compositionally biased region" description="Acidic residues" evidence="8">
    <location>
        <begin position="1"/>
        <end position="16"/>
    </location>
</feature>
<evidence type="ECO:0000256" key="2">
    <source>
        <dbReference type="ARBA" id="ARBA00022490"/>
    </source>
</evidence>
<dbReference type="InterPro" id="IPR036961">
    <property type="entry name" value="Kinesin_motor_dom_sf"/>
</dbReference>
<evidence type="ECO:0000313" key="10">
    <source>
        <dbReference type="EMBL" id="GAX15481.1"/>
    </source>
</evidence>
<keyword evidence="6" id="KW-0505">Motor protein</keyword>
<evidence type="ECO:0000256" key="5">
    <source>
        <dbReference type="ARBA" id="ARBA00023054"/>
    </source>
</evidence>
<evidence type="ECO:0000256" key="4">
    <source>
        <dbReference type="ARBA" id="ARBA00022840"/>
    </source>
</evidence>
<feature type="compositionally biased region" description="Basic residues" evidence="8">
    <location>
        <begin position="1467"/>
        <end position="1478"/>
    </location>
</feature>
<dbReference type="GO" id="GO:0005875">
    <property type="term" value="C:microtubule associated complex"/>
    <property type="evidence" value="ECO:0007669"/>
    <property type="project" value="TreeGrafter"/>
</dbReference>
<feature type="domain" description="Kinesin motor" evidence="9">
    <location>
        <begin position="32"/>
        <end position="372"/>
    </location>
</feature>
<dbReference type="InterPro" id="IPR027640">
    <property type="entry name" value="Kinesin-like_fam"/>
</dbReference>
<proteinExistence type="inferred from homology"/>
<dbReference type="OrthoDB" id="3176171at2759"/>
<dbReference type="GO" id="GO:0008017">
    <property type="term" value="F:microtubule binding"/>
    <property type="evidence" value="ECO:0007669"/>
    <property type="project" value="InterPro"/>
</dbReference>
<gene>
    <name evidence="10" type="ORF">FisN_8Lh218</name>
</gene>
<dbReference type="InParanoid" id="A0A1Z5JNY0"/>
<evidence type="ECO:0000256" key="3">
    <source>
        <dbReference type="ARBA" id="ARBA00022741"/>
    </source>
</evidence>
<comment type="caution">
    <text evidence="10">The sequence shown here is derived from an EMBL/GenBank/DDBJ whole genome shotgun (WGS) entry which is preliminary data.</text>
</comment>
<dbReference type="Proteomes" id="UP000198406">
    <property type="component" value="Unassembled WGS sequence"/>
</dbReference>
<name>A0A1Z5JNY0_FISSO</name>
<feature type="coiled-coil region" evidence="7">
    <location>
        <begin position="520"/>
        <end position="574"/>
    </location>
</feature>
<accession>A0A1Z5JNY0</accession>
<evidence type="ECO:0000256" key="8">
    <source>
        <dbReference type="SAM" id="MobiDB-lite"/>
    </source>
</evidence>
<dbReference type="GO" id="GO:0003777">
    <property type="term" value="F:microtubule motor activity"/>
    <property type="evidence" value="ECO:0007669"/>
    <property type="project" value="InterPro"/>
</dbReference>
<feature type="region of interest" description="Disordered" evidence="8">
    <location>
        <begin position="1246"/>
        <end position="1287"/>
    </location>
</feature>